<dbReference type="OrthoDB" id="2652955at2759"/>
<proteinExistence type="predicted"/>
<protein>
    <submittedName>
        <fullName evidence="2">Uncharacterized protein</fullName>
    </submittedName>
</protein>
<evidence type="ECO:0000313" key="3">
    <source>
        <dbReference type="Proteomes" id="UP000297245"/>
    </source>
</evidence>
<organism evidence="2 3">
    <name type="scientific">Dendrothele bispora (strain CBS 962.96)</name>
    <dbReference type="NCBI Taxonomy" id="1314807"/>
    <lineage>
        <taxon>Eukaryota</taxon>
        <taxon>Fungi</taxon>
        <taxon>Dikarya</taxon>
        <taxon>Basidiomycota</taxon>
        <taxon>Agaricomycotina</taxon>
        <taxon>Agaricomycetes</taxon>
        <taxon>Agaricomycetidae</taxon>
        <taxon>Agaricales</taxon>
        <taxon>Agaricales incertae sedis</taxon>
        <taxon>Dendrothele</taxon>
    </lineage>
</organism>
<name>A0A4S8LUH0_DENBC</name>
<keyword evidence="3" id="KW-1185">Reference proteome</keyword>
<dbReference type="AlphaFoldDB" id="A0A4S8LUH0"/>
<reference evidence="2 3" key="1">
    <citation type="journal article" date="2019" name="Nat. Ecol. Evol.">
        <title>Megaphylogeny resolves global patterns of mushroom evolution.</title>
        <authorList>
            <person name="Varga T."/>
            <person name="Krizsan K."/>
            <person name="Foldi C."/>
            <person name="Dima B."/>
            <person name="Sanchez-Garcia M."/>
            <person name="Sanchez-Ramirez S."/>
            <person name="Szollosi G.J."/>
            <person name="Szarkandi J.G."/>
            <person name="Papp V."/>
            <person name="Albert L."/>
            <person name="Andreopoulos W."/>
            <person name="Angelini C."/>
            <person name="Antonin V."/>
            <person name="Barry K.W."/>
            <person name="Bougher N.L."/>
            <person name="Buchanan P."/>
            <person name="Buyck B."/>
            <person name="Bense V."/>
            <person name="Catcheside P."/>
            <person name="Chovatia M."/>
            <person name="Cooper J."/>
            <person name="Damon W."/>
            <person name="Desjardin D."/>
            <person name="Finy P."/>
            <person name="Geml J."/>
            <person name="Haridas S."/>
            <person name="Hughes K."/>
            <person name="Justo A."/>
            <person name="Karasinski D."/>
            <person name="Kautmanova I."/>
            <person name="Kiss B."/>
            <person name="Kocsube S."/>
            <person name="Kotiranta H."/>
            <person name="LaButti K.M."/>
            <person name="Lechner B.E."/>
            <person name="Liimatainen K."/>
            <person name="Lipzen A."/>
            <person name="Lukacs Z."/>
            <person name="Mihaltcheva S."/>
            <person name="Morgado L.N."/>
            <person name="Niskanen T."/>
            <person name="Noordeloos M.E."/>
            <person name="Ohm R.A."/>
            <person name="Ortiz-Santana B."/>
            <person name="Ovrebo C."/>
            <person name="Racz N."/>
            <person name="Riley R."/>
            <person name="Savchenko A."/>
            <person name="Shiryaev A."/>
            <person name="Soop K."/>
            <person name="Spirin V."/>
            <person name="Szebenyi C."/>
            <person name="Tomsovsky M."/>
            <person name="Tulloss R.E."/>
            <person name="Uehling J."/>
            <person name="Grigoriev I.V."/>
            <person name="Vagvolgyi C."/>
            <person name="Papp T."/>
            <person name="Martin F.M."/>
            <person name="Miettinen O."/>
            <person name="Hibbett D.S."/>
            <person name="Nagy L.G."/>
        </authorList>
    </citation>
    <scope>NUCLEOTIDE SEQUENCE [LARGE SCALE GENOMIC DNA]</scope>
    <source>
        <strain evidence="2 3">CBS 962.96</strain>
    </source>
</reference>
<sequence length="280" mass="31094">MSFSHVTGPTVLANGRPIDGKKSLLFDANLYLSTQGEAAVAALRYFNEENRSFDAPAVYEIRASVSKMPEKGIQLSNGEKLEDTEYDVIGDITWLHPVNAEDAKQRPYVDAIGTAENINREDSTFDVTAPQWTQLLRRQEPLPIRAVIPDRARYKVQGDKMKKPIPNPNATVHISGFMTRVLPREGDVEERADRFYVAVDDVTFLGRGSSNNQLPEAATQVRTQKGKRKCVWNYDANKPSGDTGTTDHGPEENPPPTKKPKQDESNVASSSHGTRNSARK</sequence>
<feature type="region of interest" description="Disordered" evidence="1">
    <location>
        <begin position="206"/>
        <end position="280"/>
    </location>
</feature>
<accession>A0A4S8LUH0</accession>
<dbReference type="EMBL" id="ML179254">
    <property type="protein sequence ID" value="THU93229.1"/>
    <property type="molecule type" value="Genomic_DNA"/>
</dbReference>
<feature type="compositionally biased region" description="Polar residues" evidence="1">
    <location>
        <begin position="265"/>
        <end position="280"/>
    </location>
</feature>
<dbReference type="Proteomes" id="UP000297245">
    <property type="component" value="Unassembled WGS sequence"/>
</dbReference>
<evidence type="ECO:0000313" key="2">
    <source>
        <dbReference type="EMBL" id="THU93229.1"/>
    </source>
</evidence>
<evidence type="ECO:0000256" key="1">
    <source>
        <dbReference type="SAM" id="MobiDB-lite"/>
    </source>
</evidence>
<gene>
    <name evidence="2" type="ORF">K435DRAFT_861687</name>
</gene>